<dbReference type="GO" id="GO:0046872">
    <property type="term" value="F:metal ion binding"/>
    <property type="evidence" value="ECO:0007669"/>
    <property type="project" value="UniProtKB-KW"/>
</dbReference>
<feature type="domain" description="Cytochrome c" evidence="6">
    <location>
        <begin position="432"/>
        <end position="529"/>
    </location>
</feature>
<organism evidence="7 8">
    <name type="scientific">Prosthecobacter fusiformis</name>
    <dbReference type="NCBI Taxonomy" id="48464"/>
    <lineage>
        <taxon>Bacteria</taxon>
        <taxon>Pseudomonadati</taxon>
        <taxon>Verrucomicrobiota</taxon>
        <taxon>Verrucomicrobiia</taxon>
        <taxon>Verrucomicrobiales</taxon>
        <taxon>Verrucomicrobiaceae</taxon>
        <taxon>Prosthecobacter</taxon>
    </lineage>
</organism>
<reference evidence="7 8" key="1">
    <citation type="submission" date="2019-03" db="EMBL/GenBank/DDBJ databases">
        <title>Genomic Encyclopedia of Archaeal and Bacterial Type Strains, Phase II (KMG-II): from individual species to whole genera.</title>
        <authorList>
            <person name="Goeker M."/>
        </authorList>
    </citation>
    <scope>NUCLEOTIDE SEQUENCE [LARGE SCALE GENOMIC DNA]</scope>
    <source>
        <strain evidence="7 8">ATCC 25309</strain>
    </source>
</reference>
<keyword evidence="8" id="KW-1185">Reference proteome</keyword>
<keyword evidence="3 4" id="KW-0408">Iron</keyword>
<feature type="domain" description="Cytochrome c" evidence="6">
    <location>
        <begin position="147"/>
        <end position="291"/>
    </location>
</feature>
<dbReference type="InterPro" id="IPR036280">
    <property type="entry name" value="Multihaem_cyt_sf"/>
</dbReference>
<proteinExistence type="predicted"/>
<feature type="signal peptide" evidence="5">
    <location>
        <begin position="1"/>
        <end position="24"/>
    </location>
</feature>
<evidence type="ECO:0000313" key="8">
    <source>
        <dbReference type="Proteomes" id="UP000295662"/>
    </source>
</evidence>
<keyword evidence="1 4" id="KW-0349">Heme</keyword>
<dbReference type="GO" id="GO:0009055">
    <property type="term" value="F:electron transfer activity"/>
    <property type="evidence" value="ECO:0007669"/>
    <property type="project" value="InterPro"/>
</dbReference>
<comment type="caution">
    <text evidence="7">The sequence shown here is derived from an EMBL/GenBank/DDBJ whole genome shotgun (WGS) entry which is preliminary data.</text>
</comment>
<evidence type="ECO:0000313" key="7">
    <source>
        <dbReference type="EMBL" id="TDU70837.1"/>
    </source>
</evidence>
<dbReference type="InterPro" id="IPR036909">
    <property type="entry name" value="Cyt_c-like_dom_sf"/>
</dbReference>
<dbReference type="GO" id="GO:0020037">
    <property type="term" value="F:heme binding"/>
    <property type="evidence" value="ECO:0007669"/>
    <property type="project" value="InterPro"/>
</dbReference>
<name>A0A4R7S1H6_9BACT</name>
<dbReference type="PROSITE" id="PS51007">
    <property type="entry name" value="CYTC"/>
    <property type="match status" value="3"/>
</dbReference>
<keyword evidence="2 4" id="KW-0479">Metal-binding</keyword>
<dbReference type="PANTHER" id="PTHR33546:SF1">
    <property type="entry name" value="LARGE, MULTIFUNCTIONAL SECRETED PROTEIN"/>
    <property type="match status" value="1"/>
</dbReference>
<protein>
    <recommendedName>
        <fullName evidence="6">Cytochrome c domain-containing protein</fullName>
    </recommendedName>
</protein>
<evidence type="ECO:0000256" key="3">
    <source>
        <dbReference type="ARBA" id="ARBA00023004"/>
    </source>
</evidence>
<dbReference type="InterPro" id="IPR009056">
    <property type="entry name" value="Cyt_c-like_dom"/>
</dbReference>
<dbReference type="SUPFAM" id="SSF46626">
    <property type="entry name" value="Cytochrome c"/>
    <property type="match status" value="4"/>
</dbReference>
<accession>A0A4R7S1H6</accession>
<evidence type="ECO:0000256" key="2">
    <source>
        <dbReference type="ARBA" id="ARBA00022723"/>
    </source>
</evidence>
<keyword evidence="5" id="KW-0732">Signal</keyword>
<dbReference type="PANTHER" id="PTHR33546">
    <property type="entry name" value="LARGE, MULTIFUNCTIONAL SECRETED PROTEIN-RELATED"/>
    <property type="match status" value="1"/>
</dbReference>
<dbReference type="EMBL" id="SOCA01000003">
    <property type="protein sequence ID" value="TDU70837.1"/>
    <property type="molecule type" value="Genomic_DNA"/>
</dbReference>
<dbReference type="AlphaFoldDB" id="A0A4R7S1H6"/>
<sequence>MSPARLPLILSLFLLGMPSTDAVAESAAPKVIGYERLHAQGDGMNKEAGELLLSELSCLACHGDGPREPAKPLGWKAGPDLSSAGERLRAEWVRAFLHDPAATRPGTTMPNLMAGRPEVERAELVENLTHYLMQQCEPVTARESFVGVAKQGKELFNSVGCVACHTDLPLEGLGEKYAAGQLARFLEKPLQVRPSGRMPDLRLPAKDAANLAAFLSGPAEPQAVIAAFTVDPAKAGRGAEAYQSLGCVSCHDSSKAQIALVPLPPGESRMKAGCLAPEPTKGVAHYRLSEDQREAIRSALTARAVAKPEAEEQALPAEVRQVMLQRNCFACHVRDGLGGPKADVAVHFTSTKDDLGDLGRLPPPLDGVGRKFQRPALEAIIHGRDPVRKYMGVRMPDFGTEFARELSKLLEKADAGSKNAPVVAHGSAQVAGRNDWGRELIGIKGYACIACHELQGHASLGIGAYDLAHMPRRLRPEWIRDFLLNPALYPTGSRMPPFWPAGKPMNPNIGGGTADSQISSILTYLMESDESLPPEGIADRTANELKPTDRPIIFRTFLAGAGTHAIAVGFPGGVNVAFDSLTSRWALAWRGRFLDADSTWNQRYSKMEKPLGEALIRLGEAGTLSVRGKKDLLPQYRGYRIGEDGVPVFDYTLGSLAVEDRVEPLPNQGLRRTLKISGQTTEGVQFTAKPPTGVQVKLSNDAGLSFRMKFNKGVAELVEEITW</sequence>
<dbReference type="SUPFAM" id="SSF48695">
    <property type="entry name" value="Multiheme cytochromes"/>
    <property type="match status" value="1"/>
</dbReference>
<evidence type="ECO:0000256" key="1">
    <source>
        <dbReference type="ARBA" id="ARBA00022617"/>
    </source>
</evidence>
<evidence type="ECO:0000256" key="5">
    <source>
        <dbReference type="SAM" id="SignalP"/>
    </source>
</evidence>
<evidence type="ECO:0000256" key="4">
    <source>
        <dbReference type="PROSITE-ProRule" id="PRU00433"/>
    </source>
</evidence>
<dbReference type="Proteomes" id="UP000295662">
    <property type="component" value="Unassembled WGS sequence"/>
</dbReference>
<feature type="domain" description="Cytochrome c" evidence="6">
    <location>
        <begin position="44"/>
        <end position="136"/>
    </location>
</feature>
<evidence type="ECO:0000259" key="6">
    <source>
        <dbReference type="PROSITE" id="PS51007"/>
    </source>
</evidence>
<feature type="chain" id="PRO_5020950011" description="Cytochrome c domain-containing protein" evidence="5">
    <location>
        <begin position="25"/>
        <end position="723"/>
    </location>
</feature>
<gene>
    <name evidence="7" type="ORF">EI77_01955</name>
</gene>
<dbReference type="Gene3D" id="1.10.760.10">
    <property type="entry name" value="Cytochrome c-like domain"/>
    <property type="match status" value="4"/>
</dbReference>